<reference evidence="2" key="1">
    <citation type="submission" date="2010-01" db="EMBL/GenBank/DDBJ databases">
        <title>Genome fragments of uncultured bacteria from the North Pacific subtropical Gyre.</title>
        <authorList>
            <person name="Pham V.D."/>
            <person name="Delong E.F."/>
        </authorList>
    </citation>
    <scope>NUCLEOTIDE SEQUENCE</scope>
</reference>
<dbReference type="EMBL" id="GU568025">
    <property type="protein sequence ID" value="ADI23830.1"/>
    <property type="molecule type" value="Genomic_DNA"/>
</dbReference>
<protein>
    <recommendedName>
        <fullName evidence="1">Treble clef zinc finger domain-containing protein</fullName>
    </recommendedName>
</protein>
<name>E7C8Q6_9GAMM</name>
<feature type="domain" description="Treble clef zinc finger" evidence="1">
    <location>
        <begin position="18"/>
        <end position="53"/>
    </location>
</feature>
<dbReference type="Pfam" id="PF14311">
    <property type="entry name" value="DUF4379"/>
    <property type="match status" value="1"/>
</dbReference>
<accession>E7C8Q6</accession>
<dbReference type="InterPro" id="IPR025487">
    <property type="entry name" value="DUF4379"/>
</dbReference>
<dbReference type="AlphaFoldDB" id="E7C8Q6"/>
<sequence>MQVLAKDRGGLCLAKTYVNTKAKLRWRCAEGHEWEASPNSVKGNGSWCPKCANARRRRRAPA</sequence>
<proteinExistence type="predicted"/>
<evidence type="ECO:0000313" key="2">
    <source>
        <dbReference type="EMBL" id="ADI23830.1"/>
    </source>
</evidence>
<evidence type="ECO:0000259" key="1">
    <source>
        <dbReference type="Pfam" id="PF14311"/>
    </source>
</evidence>
<organism evidence="2">
    <name type="scientific">uncultured gamma proteobacterium HF4000_48E10</name>
    <dbReference type="NCBI Taxonomy" id="723583"/>
    <lineage>
        <taxon>Bacteria</taxon>
        <taxon>Pseudomonadati</taxon>
        <taxon>Pseudomonadota</taxon>
        <taxon>Gammaproteobacteria</taxon>
        <taxon>environmental samples</taxon>
    </lineage>
</organism>